<evidence type="ECO:0000313" key="1">
    <source>
        <dbReference type="EMBL" id="EKX73160.1"/>
    </source>
</evidence>
<comment type="caution">
    <text evidence="1">The sequence shown here is derived from an EMBL/GenBank/DDBJ whole genome shotgun (WGS) entry which is preliminary data.</text>
</comment>
<protein>
    <submittedName>
        <fullName evidence="1">Uncharacterized protein</fullName>
    </submittedName>
</protein>
<dbReference type="KEGG" id="beq:BEWA_052140"/>
<dbReference type="OrthoDB" id="360842at2759"/>
<proteinExistence type="predicted"/>
<sequence length="2165" mass="245832">MNTSSVLDENVSQWCNGHYELIYSCLLQLDKLRKFKKSENQSKDDKTGFIHRFWNKFRSIEEKVSETKHLGQDKDVESDVSDGLESFYDSDVDINSIPLEALKAAVKDSISKSLFHKPRLIPKRRLSLNSTDLTNYVKSRFEDLLDNVDNIDHFSQLANVDQYLCCELLYEGICYYGVEEAQKMAEFAIVENMLFRQSRFQLRSIIKLFSFVNISPDSEYIPDTVFPEALEILKSIISGGLIRNICMLILGTIKEASRYRSLLVDSEDKTFDLLHDNAIDLMNTTLEILHLYFWKFQATEDDISCVMSLVPHLLDLYEVFNLSEFSSTLSTLFKGYEDEHLSSLYPPSLGVASLWPSVKEFDDSSNSLNLSKKFSLMLIEIFNPGIYRFDSAMKISTLVNTNFVEKLKKPPFRKYNDIDLILDFVINGVFLKDLNKIIAHVDAGIFGKMRDFVDTIDDPFKRSCSNTIKMVLEHLFFHNGSLGEHWFSVLDYEIKCKHTCVDLSRCPRKDSLDESIYREPGKSLIEIMELISKLGIRTCEDIAFSVWRSCAESYKSVVPKPQCLVYKCRNSDFEGVKVDDKMFERLTTPENGFCWWERNNTLLELVATASDTMDTFVETYPKLLTCILEFGLLVASNSHSHYTRKSVGNFLSSGASRDLQFPFLLERVVLQIKSLANGCFDRLPDLIYERIIARDDQIETAEAAIQIASSIPSKFPRKLPLDGSCLTKLYTFPLIHSPNEVKVALCSLGLGGNFPFGLFDTASAAFKLVSVCNPIPQQLTNTDMGLDTHLSLNVCLETGDRGVDLKFLDMLFSILSRKFIKGSEKMISSALEGLCSVHICNSKNTVSALEKISELLYDDKSALGRLKNGLGVPELVSLMRSLTNLLLFLPKNDRFKITNFDWLYKLVKISLSVLDLYCLHNAEVDWSLVYAVMEFLLLVSKGPIASRNSSKATEHLLEQFLIPGSTLAIAVVRAAKDAKILPAISLICVIFKRDILLIVAHRTALFLSNNKGGTCPSCNKLSQCSELKRKQETQETNTLDWLPLKIKKLSDILSFYPRNRPIDEETCECINIDMHPISLQMAHDAIMEALASLRDKNDALTFNRRCDFIGSLEYRIGYETRIRSLFILIQMVERIGIDSLFLSDNVVSELQRVFNVVRSCKEYPEFINDTDMESEDLILYNKLSVVNNSMNYNMEIENIFFSFGHLTDLNRHGYDDLFYHLLYRCSIKDFCHRLGQNIAESIIGSDSNIISLIKLCRDGDVWYFDDWKRIDAFYSLISFVKKVPRVRKLVLKHWPNITSDVHKIGLSALDYNAFIVQALRLSNTIHLLSVIYENSDFNISFNDDMLLYVKLCLSIIKITCDTQTRIYASLLNNLGEKLTKKDDSDLKLFLNCWQSCGFSKHIYEIFPMRICTKILNKTSAESFGIDKEYVDTSALYNIFTCSSASLLASLVNFISQCYKFKIKDIENLSRNWLELASVEFNPDERSELKLTLQITLIKKLANVWIKTNVGQKHDDALFSVSIVLKLVTFVLTRRTSTHLRSKVYSCVNLLLSNKSTRIKIAELLVAHLLSQMFNFSNTSSNNRLLQLLFSDASFSHLASEKNQDDSHEKSPDLYCMGIKTNNYIYKDFSSIILGEDYSAFSTKVLAGKSQGEILELGYILSNENFHISIDGSSVDCRLEALKLLSSILLAIRRFEASSIEYDTGTLNYGSLGALSLKQISLVIQNRLVRKEYCKKCQLHPPYCPLCLDLVTGSVSVLESASKLHQFSSFWFHTNPILSVSLSDSLLLCDTLVRYTDFSEKLPVNLVLQFMVILEHFLNSPSIKTKNKIVSWLNRHSELLSSFITKTIETGLTTEVVTFISSFLRVYRISLLWLLSEYRSVEIKETYKDNFSLVLAELNCKFPLAISVPKLIPDLLGALTSNIDGASEQSWLCILLSLQTFFPELGAFEINFDVSTQIPIKILALERCGVIFTVLNTCGNSLVNFIRYLGSADQSLVRHEIHRLALRVMTIDCLLVLLEYIFSLVVDKNCVNSKDIANIASGLVERKTEHLSGLVPKLYSTNVENITHVLDQLAQVCKNNGASLTDKLHGGKHSIVGASLEFLHPHELEHVPSLGSTHEATYSYRSLLVTLFSSVCNLAVILEKHYGCKFISHAINNEIHLENNGL</sequence>
<keyword evidence="2" id="KW-1185">Reference proteome</keyword>
<evidence type="ECO:0000313" key="2">
    <source>
        <dbReference type="Proteomes" id="UP000031512"/>
    </source>
</evidence>
<dbReference type="Proteomes" id="UP000031512">
    <property type="component" value="Unassembled WGS sequence"/>
</dbReference>
<reference evidence="1 2" key="1">
    <citation type="journal article" date="2012" name="BMC Genomics">
        <title>Comparative genomic analysis and phylogenetic position of Theileria equi.</title>
        <authorList>
            <person name="Kappmeyer L.S."/>
            <person name="Thiagarajan M."/>
            <person name="Herndon D.R."/>
            <person name="Ramsay J.D."/>
            <person name="Caler E."/>
            <person name="Djikeng A."/>
            <person name="Gillespie J.J."/>
            <person name="Lau A.O."/>
            <person name="Roalson E.H."/>
            <person name="Silva J.C."/>
            <person name="Silva M.G."/>
            <person name="Suarez C.E."/>
            <person name="Ueti M.W."/>
            <person name="Nene V.M."/>
            <person name="Mealey R.H."/>
            <person name="Knowles D.P."/>
            <person name="Brayton K.A."/>
        </authorList>
    </citation>
    <scope>NUCLEOTIDE SEQUENCE [LARGE SCALE GENOMIC DNA]</scope>
    <source>
        <strain evidence="1 2">WA</strain>
    </source>
</reference>
<gene>
    <name evidence="1" type="ORF">BEWA_052140</name>
</gene>
<dbReference type="GeneID" id="15802767"/>
<dbReference type="RefSeq" id="XP_004832612.1">
    <property type="nucleotide sequence ID" value="XM_004832555.1"/>
</dbReference>
<dbReference type="VEuPathDB" id="PiroplasmaDB:BEWA_052140"/>
<dbReference type="eggNOG" id="ENOG502QX37">
    <property type="taxonomic scope" value="Eukaryota"/>
</dbReference>
<name>L1LD31_THEEQ</name>
<accession>L1LD31</accession>
<dbReference type="EMBL" id="ACOU01000003">
    <property type="protein sequence ID" value="EKX73160.1"/>
    <property type="molecule type" value="Genomic_DNA"/>
</dbReference>
<organism evidence="1 2">
    <name type="scientific">Theileria equi strain WA</name>
    <dbReference type="NCBI Taxonomy" id="1537102"/>
    <lineage>
        <taxon>Eukaryota</taxon>
        <taxon>Sar</taxon>
        <taxon>Alveolata</taxon>
        <taxon>Apicomplexa</taxon>
        <taxon>Aconoidasida</taxon>
        <taxon>Piroplasmida</taxon>
        <taxon>Theileriidae</taxon>
        <taxon>Theileria</taxon>
    </lineage>
</organism>